<keyword evidence="1 4" id="KW-0418">Kinase</keyword>
<dbReference type="Gene3D" id="3.30.800.10">
    <property type="entry name" value="Phosphatidylinositol Phosphate Kinase II Beta"/>
    <property type="match status" value="1"/>
</dbReference>
<dbReference type="PROSITE" id="PS51455">
    <property type="entry name" value="PIPK"/>
    <property type="match status" value="1"/>
</dbReference>
<dbReference type="EMBL" id="VIIS01001400">
    <property type="protein sequence ID" value="KAF0298946.1"/>
    <property type="molecule type" value="Genomic_DNA"/>
</dbReference>
<dbReference type="InterPro" id="IPR027484">
    <property type="entry name" value="PInositol-4-P-5-kinase_N"/>
</dbReference>
<evidence type="ECO:0000256" key="2">
    <source>
        <dbReference type="SAM" id="MobiDB-lite"/>
    </source>
</evidence>
<keyword evidence="5" id="KW-1185">Reference proteome</keyword>
<dbReference type="GO" id="GO:0005886">
    <property type="term" value="C:plasma membrane"/>
    <property type="evidence" value="ECO:0007669"/>
    <property type="project" value="TreeGrafter"/>
</dbReference>
<feature type="region of interest" description="Disordered" evidence="2">
    <location>
        <begin position="32"/>
        <end position="71"/>
    </location>
</feature>
<feature type="domain" description="PIPK" evidence="3">
    <location>
        <begin position="91"/>
        <end position="470"/>
    </location>
</feature>
<evidence type="ECO:0000313" key="4">
    <source>
        <dbReference type="EMBL" id="KAF0298946.1"/>
    </source>
</evidence>
<keyword evidence="1" id="KW-0547">Nucleotide-binding</keyword>
<dbReference type="Proteomes" id="UP000440578">
    <property type="component" value="Unassembled WGS sequence"/>
</dbReference>
<protein>
    <submittedName>
        <fullName evidence="4">Phosphatidylinositol 4-phosphate 5-kinase type-1 alpha</fullName>
    </submittedName>
</protein>
<organism evidence="4 5">
    <name type="scientific">Amphibalanus amphitrite</name>
    <name type="common">Striped barnacle</name>
    <name type="synonym">Balanus amphitrite</name>
    <dbReference type="NCBI Taxonomy" id="1232801"/>
    <lineage>
        <taxon>Eukaryota</taxon>
        <taxon>Metazoa</taxon>
        <taxon>Ecdysozoa</taxon>
        <taxon>Arthropoda</taxon>
        <taxon>Crustacea</taxon>
        <taxon>Multicrustacea</taxon>
        <taxon>Cirripedia</taxon>
        <taxon>Thoracica</taxon>
        <taxon>Thoracicalcarea</taxon>
        <taxon>Balanomorpha</taxon>
        <taxon>Balanoidea</taxon>
        <taxon>Balanidae</taxon>
        <taxon>Amphibalaninae</taxon>
        <taxon>Amphibalanus</taxon>
    </lineage>
</organism>
<reference evidence="4 5" key="1">
    <citation type="submission" date="2019-07" db="EMBL/GenBank/DDBJ databases">
        <title>Draft genome assembly of a fouling barnacle, Amphibalanus amphitrite (Darwin, 1854): The first reference genome for Thecostraca.</title>
        <authorList>
            <person name="Kim W."/>
        </authorList>
    </citation>
    <scope>NUCLEOTIDE SEQUENCE [LARGE SCALE GENOMIC DNA]</scope>
    <source>
        <strain evidence="4">SNU_AA5</strain>
        <tissue evidence="4">Soma without cirri and trophi</tissue>
    </source>
</reference>
<keyword evidence="1" id="KW-0067">ATP-binding</keyword>
<dbReference type="AlphaFoldDB" id="A0A6A4VVQ8"/>
<proteinExistence type="predicted"/>
<gene>
    <name evidence="4" type="primary">Pip5k1a_3</name>
    <name evidence="4" type="ORF">FJT64_003717</name>
</gene>
<dbReference type="PANTHER" id="PTHR23086">
    <property type="entry name" value="PHOSPHATIDYLINOSITOL-4-PHOSPHATE 5-KINASE"/>
    <property type="match status" value="1"/>
</dbReference>
<sequence>MKGKHEKELVRLDDDEILELIGSRLGLEATEGEAAAATGTAESTTTSALDPQLSRSAGGHGGRRNRRRSTLKKVIKKRPKKNIVTPDQYDWANRLIPSFQLGIDVALTQTATQEIRDLLFHDFFFIEIIQFNPSVLNRVTSGIESFTLKAYAPMAFAHFRKLFNVRDDVMRASLCEEKLTMVVNAGASGSIFYVTPDRDFVLKTVTKKEAQFLQELLPEYYMNIHQNPSTFLPRFYGLFVVKRYTCVMRLVIMNNIIRPGLVDHKFDLKGSRYHRCYRADGAGAGTVGTSVPTLKDLDFIEVYPNGLLLEPDVYSIVSKTLQRDVLVLQSFDIMDYSLLLAIRKDMTSDLVASTTQTTQRRSRAVTAEESYCEIHMRHNCHAPNCCSRRLIRKLAEITLPCGGIPAFEENGDRLVIYMGIIDILQDYGIKKIAEHFMKSLCIHSADISEVSVQPPDFYAVRFSDFITHRVFRKGPEQPAVSVPVPARPASAKAESGPSQTPPPAAADPRASLDAEMATSLYPAGSEEPAPLPEVEASGSVVVTHPPGLYQDPAAVTSSVGDGSAAAAADSGAKRSS</sequence>
<dbReference type="InterPro" id="IPR027483">
    <property type="entry name" value="PInositol-4-P-4/5-kinase_C_sf"/>
</dbReference>
<dbReference type="Pfam" id="PF01504">
    <property type="entry name" value="PIP5K"/>
    <property type="match status" value="1"/>
</dbReference>
<dbReference type="InterPro" id="IPR002498">
    <property type="entry name" value="PInositol-4-P-4/5-kinase_core"/>
</dbReference>
<dbReference type="GO" id="GO:0046854">
    <property type="term" value="P:phosphatidylinositol phosphate biosynthetic process"/>
    <property type="evidence" value="ECO:0007669"/>
    <property type="project" value="TreeGrafter"/>
</dbReference>
<keyword evidence="1" id="KW-0808">Transferase</keyword>
<dbReference type="InterPro" id="IPR023610">
    <property type="entry name" value="PInositol-4/5-P-5/4-kinase"/>
</dbReference>
<feature type="compositionally biased region" description="Low complexity" evidence="2">
    <location>
        <begin position="478"/>
        <end position="491"/>
    </location>
</feature>
<dbReference type="Gene3D" id="3.30.810.10">
    <property type="entry name" value="2-Layer Sandwich"/>
    <property type="match status" value="1"/>
</dbReference>
<name>A0A6A4VVQ8_AMPAM</name>
<dbReference type="GO" id="GO:0016308">
    <property type="term" value="F:1-phosphatidylinositol-4-phosphate 5-kinase activity"/>
    <property type="evidence" value="ECO:0007669"/>
    <property type="project" value="TreeGrafter"/>
</dbReference>
<evidence type="ECO:0000259" key="3">
    <source>
        <dbReference type="PROSITE" id="PS51455"/>
    </source>
</evidence>
<evidence type="ECO:0000313" key="5">
    <source>
        <dbReference type="Proteomes" id="UP000440578"/>
    </source>
</evidence>
<dbReference type="SMART" id="SM00330">
    <property type="entry name" value="PIPKc"/>
    <property type="match status" value="1"/>
</dbReference>
<dbReference type="GO" id="GO:0005524">
    <property type="term" value="F:ATP binding"/>
    <property type="evidence" value="ECO:0007669"/>
    <property type="project" value="UniProtKB-UniRule"/>
</dbReference>
<dbReference type="PANTHER" id="PTHR23086:SF101">
    <property type="entry name" value="LP03320P-RELATED"/>
    <property type="match status" value="1"/>
</dbReference>
<feature type="compositionally biased region" description="Basic residues" evidence="2">
    <location>
        <begin position="61"/>
        <end position="71"/>
    </location>
</feature>
<dbReference type="SUPFAM" id="SSF56104">
    <property type="entry name" value="SAICAR synthase-like"/>
    <property type="match status" value="1"/>
</dbReference>
<dbReference type="OrthoDB" id="70770at2759"/>
<feature type="region of interest" description="Disordered" evidence="2">
    <location>
        <begin position="477"/>
        <end position="576"/>
    </location>
</feature>
<comment type="caution">
    <text evidence="4">The sequence shown here is derived from an EMBL/GenBank/DDBJ whole genome shotgun (WGS) entry which is preliminary data.</text>
</comment>
<feature type="compositionally biased region" description="Low complexity" evidence="2">
    <location>
        <begin position="32"/>
        <end position="48"/>
    </location>
</feature>
<accession>A0A6A4VVQ8</accession>
<feature type="compositionally biased region" description="Low complexity" evidence="2">
    <location>
        <begin position="553"/>
        <end position="570"/>
    </location>
</feature>
<evidence type="ECO:0000256" key="1">
    <source>
        <dbReference type="PROSITE-ProRule" id="PRU00781"/>
    </source>
</evidence>